<accession>A0ABQ3XYK0</accession>
<keyword evidence="2" id="KW-1185">Reference proteome</keyword>
<dbReference type="EMBL" id="BOMI01000021">
    <property type="protein sequence ID" value="GID72829.1"/>
    <property type="molecule type" value="Genomic_DNA"/>
</dbReference>
<comment type="caution">
    <text evidence="1">The sequence shown here is derived from an EMBL/GenBank/DDBJ whole genome shotgun (WGS) entry which is preliminary data.</text>
</comment>
<organism evidence="1 2">
    <name type="scientific">Paractinoplanes deccanensis</name>
    <dbReference type="NCBI Taxonomy" id="113561"/>
    <lineage>
        <taxon>Bacteria</taxon>
        <taxon>Bacillati</taxon>
        <taxon>Actinomycetota</taxon>
        <taxon>Actinomycetes</taxon>
        <taxon>Micromonosporales</taxon>
        <taxon>Micromonosporaceae</taxon>
        <taxon>Paractinoplanes</taxon>
    </lineage>
</organism>
<gene>
    <name evidence="1" type="ORF">Ade02nite_14700</name>
</gene>
<proteinExistence type="predicted"/>
<reference evidence="1 2" key="1">
    <citation type="submission" date="2021-01" db="EMBL/GenBank/DDBJ databases">
        <title>Whole genome shotgun sequence of Actinoplanes deccanensis NBRC 13994.</title>
        <authorList>
            <person name="Komaki H."/>
            <person name="Tamura T."/>
        </authorList>
    </citation>
    <scope>NUCLEOTIDE SEQUENCE [LARGE SCALE GENOMIC DNA]</scope>
    <source>
        <strain evidence="1 2">NBRC 13994</strain>
    </source>
</reference>
<protein>
    <submittedName>
        <fullName evidence="1">Uncharacterized protein</fullName>
    </submittedName>
</protein>
<sequence>MWRRREATGMPDKELTVAQRMTLLALMIKAGTLPRTFLANTVKISLDKTKRTELVAQKLITVTESPIILELTEEGWGRAIQEFEKGVPQRGGALGGTLYLLLGFLRAHFERNDLSAAEFFASISSQQSPGFASTPEPADDSDIEAEIRRAYDGAAPRPGAYVMLEDLRKALPSGFGAGAVDDALLRLDRAPDVHLIPESNQKVLTRGQRDAAIRIGNQDMHLLAIRAR</sequence>
<dbReference type="Proteomes" id="UP000609879">
    <property type="component" value="Unassembled WGS sequence"/>
</dbReference>
<evidence type="ECO:0000313" key="1">
    <source>
        <dbReference type="EMBL" id="GID72829.1"/>
    </source>
</evidence>
<evidence type="ECO:0000313" key="2">
    <source>
        <dbReference type="Proteomes" id="UP000609879"/>
    </source>
</evidence>
<name>A0ABQ3XYK0_9ACTN</name>